<dbReference type="AlphaFoldDB" id="A0A2J6TTI9"/>
<dbReference type="Pfam" id="PF12044">
    <property type="entry name" value="Metallopep"/>
    <property type="match status" value="1"/>
</dbReference>
<evidence type="ECO:0000313" key="2">
    <source>
        <dbReference type="Proteomes" id="UP000235371"/>
    </source>
</evidence>
<accession>A0A2J6TTI9</accession>
<proteinExistence type="predicted"/>
<dbReference type="InParanoid" id="A0A2J6TTI9"/>
<gene>
    <name evidence="1" type="ORF">K444DRAFT_702168</name>
</gene>
<dbReference type="GeneID" id="36596122"/>
<organism evidence="1 2">
    <name type="scientific">Hyaloscypha bicolor E</name>
    <dbReference type="NCBI Taxonomy" id="1095630"/>
    <lineage>
        <taxon>Eukaryota</taxon>
        <taxon>Fungi</taxon>
        <taxon>Dikarya</taxon>
        <taxon>Ascomycota</taxon>
        <taxon>Pezizomycotina</taxon>
        <taxon>Leotiomycetes</taxon>
        <taxon>Helotiales</taxon>
        <taxon>Hyaloscyphaceae</taxon>
        <taxon>Hyaloscypha</taxon>
        <taxon>Hyaloscypha bicolor</taxon>
    </lineage>
</organism>
<dbReference type="RefSeq" id="XP_024743227.1">
    <property type="nucleotide sequence ID" value="XM_024888046.1"/>
</dbReference>
<dbReference type="EMBL" id="KZ613745">
    <property type="protein sequence ID" value="PMD66323.1"/>
    <property type="molecule type" value="Genomic_DNA"/>
</dbReference>
<name>A0A2J6TTI9_9HELO</name>
<keyword evidence="2" id="KW-1185">Reference proteome</keyword>
<dbReference type="InterPro" id="IPR021917">
    <property type="entry name" value="Unchr_Zn-peptidase-like"/>
</dbReference>
<protein>
    <submittedName>
        <fullName evidence="1">Uncharacterized protein</fullName>
    </submittedName>
</protein>
<evidence type="ECO:0000313" key="1">
    <source>
        <dbReference type="EMBL" id="PMD66323.1"/>
    </source>
</evidence>
<dbReference type="OrthoDB" id="74460at2759"/>
<reference evidence="1 2" key="1">
    <citation type="submission" date="2016-04" db="EMBL/GenBank/DDBJ databases">
        <title>A degradative enzymes factory behind the ericoid mycorrhizal symbiosis.</title>
        <authorList>
            <consortium name="DOE Joint Genome Institute"/>
            <person name="Martino E."/>
            <person name="Morin E."/>
            <person name="Grelet G."/>
            <person name="Kuo A."/>
            <person name="Kohler A."/>
            <person name="Daghino S."/>
            <person name="Barry K."/>
            <person name="Choi C."/>
            <person name="Cichocki N."/>
            <person name="Clum A."/>
            <person name="Copeland A."/>
            <person name="Hainaut M."/>
            <person name="Haridas S."/>
            <person name="Labutti K."/>
            <person name="Lindquist E."/>
            <person name="Lipzen A."/>
            <person name="Khouja H.-R."/>
            <person name="Murat C."/>
            <person name="Ohm R."/>
            <person name="Olson A."/>
            <person name="Spatafora J."/>
            <person name="Veneault-Fourrey C."/>
            <person name="Henrissat B."/>
            <person name="Grigoriev I."/>
            <person name="Martin F."/>
            <person name="Perotto S."/>
        </authorList>
    </citation>
    <scope>NUCLEOTIDE SEQUENCE [LARGE SCALE GENOMIC DNA]</scope>
    <source>
        <strain evidence="1 2">E</strain>
    </source>
</reference>
<dbReference type="Proteomes" id="UP000235371">
    <property type="component" value="Unassembled WGS sequence"/>
</dbReference>
<sequence>MSSTVKIHLTRSDKTVAELRDAQVAQQNKQARRRDDLHQHFTIELKKHRSPFASSLHPIVTGLTLDSTFLDMLHLAAPTPARFLSACSEVTSLTAGPGSWRKLQAACLTLLSQETISIHWTRSILARSRSCSRHSAYNGYHGTRICAGLAQNFLSCTAYCAQTKRPGPILPDGEASNDARRYPSDALSIKVLPHLKLPTDPVLSREAIIAEPNVQVAFEDEQEEFLILVISSPALIVHIKFNKVEEAELTFANPISKAQFTSDELEARFERSNHLELGVLGMNSKSGVIGNVWRLFSSVSFIRAPGSSIVLQKGSQSRGHDKE</sequence>